<dbReference type="Proteomes" id="UP000794436">
    <property type="component" value="Unassembled WGS sequence"/>
</dbReference>
<sequence length="204" mass="22206">MLSQLSLHDEQTAAKALQNLRPGLDVWLSPSSPTSPSMTSEPSPRSPSLTCPQSHKCSLAFILSDPAPAEEHEEISTEEEDESKPRALKHKRRAPTGSKSKYCIVEGCTSRAKHARRCWRHGGSVKCKVPECINRAKSRGVCWSHGGGTTCTHPDCGTIAVSHGFCWAHGGGKRCQVSGCSRPAYERTQNFCSMHFKQGAESSD</sequence>
<feature type="domain" description="WRKY19-like zinc finger" evidence="2">
    <location>
        <begin position="126"/>
        <end position="147"/>
    </location>
</feature>
<gene>
    <name evidence="3" type="ORF">Poli38472_014696</name>
</gene>
<feature type="compositionally biased region" description="Low complexity" evidence="1">
    <location>
        <begin position="29"/>
        <end position="48"/>
    </location>
</feature>
<accession>A0A8K1FIM7</accession>
<reference evidence="3" key="1">
    <citation type="submission" date="2019-03" db="EMBL/GenBank/DDBJ databases">
        <title>Long read genome sequence of the mycoparasitic Pythium oligandrum ATCC 38472 isolated from sugarbeet rhizosphere.</title>
        <authorList>
            <person name="Gaulin E."/>
        </authorList>
    </citation>
    <scope>NUCLEOTIDE SEQUENCE</scope>
    <source>
        <strain evidence="3">ATCC 38472_TT</strain>
    </source>
</reference>
<protein>
    <recommendedName>
        <fullName evidence="2">WRKY19-like zinc finger domain-containing protein</fullName>
    </recommendedName>
</protein>
<evidence type="ECO:0000259" key="2">
    <source>
        <dbReference type="Pfam" id="PF24906"/>
    </source>
</evidence>
<name>A0A8K1FIM7_PYTOL</name>
<dbReference type="AlphaFoldDB" id="A0A8K1FIM7"/>
<dbReference type="PANTHER" id="PTHR31827:SF1">
    <property type="entry name" value="EMB|CAB89363.1"/>
    <property type="match status" value="1"/>
</dbReference>
<evidence type="ECO:0000256" key="1">
    <source>
        <dbReference type="SAM" id="MobiDB-lite"/>
    </source>
</evidence>
<evidence type="ECO:0000313" key="3">
    <source>
        <dbReference type="EMBL" id="TMW63991.1"/>
    </source>
</evidence>
<dbReference type="InterPro" id="IPR056866">
    <property type="entry name" value="Znf_WRKY19"/>
</dbReference>
<feature type="region of interest" description="Disordered" evidence="1">
    <location>
        <begin position="68"/>
        <end position="93"/>
    </location>
</feature>
<keyword evidence="4" id="KW-1185">Reference proteome</keyword>
<proteinExistence type="predicted"/>
<comment type="caution">
    <text evidence="3">The sequence shown here is derived from an EMBL/GenBank/DDBJ whole genome shotgun (WGS) entry which is preliminary data.</text>
</comment>
<dbReference type="PANTHER" id="PTHR31827">
    <property type="entry name" value="EMB|CAB89363.1"/>
    <property type="match status" value="1"/>
</dbReference>
<feature type="region of interest" description="Disordered" evidence="1">
    <location>
        <begin position="27"/>
        <end position="51"/>
    </location>
</feature>
<dbReference type="OrthoDB" id="160135at2759"/>
<organism evidence="3 4">
    <name type="scientific">Pythium oligandrum</name>
    <name type="common">Mycoparasitic fungus</name>
    <dbReference type="NCBI Taxonomy" id="41045"/>
    <lineage>
        <taxon>Eukaryota</taxon>
        <taxon>Sar</taxon>
        <taxon>Stramenopiles</taxon>
        <taxon>Oomycota</taxon>
        <taxon>Peronosporomycetes</taxon>
        <taxon>Pythiales</taxon>
        <taxon>Pythiaceae</taxon>
        <taxon>Pythium</taxon>
    </lineage>
</organism>
<feature type="compositionally biased region" description="Acidic residues" evidence="1">
    <location>
        <begin position="71"/>
        <end position="82"/>
    </location>
</feature>
<feature type="domain" description="WRKY19-like zinc finger" evidence="2">
    <location>
        <begin position="148"/>
        <end position="171"/>
    </location>
</feature>
<evidence type="ECO:0000313" key="4">
    <source>
        <dbReference type="Proteomes" id="UP000794436"/>
    </source>
</evidence>
<dbReference type="EMBL" id="SPLM01000042">
    <property type="protein sequence ID" value="TMW63991.1"/>
    <property type="molecule type" value="Genomic_DNA"/>
</dbReference>
<dbReference type="Pfam" id="PF24906">
    <property type="entry name" value="Zf_WRKY19"/>
    <property type="match status" value="2"/>
</dbReference>